<dbReference type="AlphaFoldDB" id="A2FSV0"/>
<dbReference type="RefSeq" id="XP_001304931.1">
    <property type="nucleotide sequence ID" value="XM_001304930.1"/>
</dbReference>
<proteinExistence type="predicted"/>
<dbReference type="KEGG" id="tva:4749708"/>
<keyword evidence="3" id="KW-1185">Reference proteome</keyword>
<dbReference type="SMR" id="A2FSV0"/>
<organism evidence="2 3">
    <name type="scientific">Trichomonas vaginalis (strain ATCC PRA-98 / G3)</name>
    <dbReference type="NCBI Taxonomy" id="412133"/>
    <lineage>
        <taxon>Eukaryota</taxon>
        <taxon>Metamonada</taxon>
        <taxon>Parabasalia</taxon>
        <taxon>Trichomonadida</taxon>
        <taxon>Trichomonadidae</taxon>
        <taxon>Trichomonas</taxon>
    </lineage>
</organism>
<sequence>MSIIFHTANGRTRLNATYFDAQLYNDDEFPDIRDAREVGKEAGRESEGEITFKFEKIGDPPKGEEMLFEKEKLYLFNPENKIKTKKEVEKDTQKYDNPGLKGYQIALIVIAVVVVIVIIVVVVILLLKKGKESPKSNSGSGFGENA</sequence>
<dbReference type="InParanoid" id="A2FSV0"/>
<gene>
    <name evidence="2" type="ORF">TVAG_398420</name>
</gene>
<dbReference type="VEuPathDB" id="TrichDB:TVAGG3_0460840"/>
<feature type="transmembrane region" description="Helical" evidence="1">
    <location>
        <begin position="105"/>
        <end position="127"/>
    </location>
</feature>
<keyword evidence="1" id="KW-0812">Transmembrane</keyword>
<dbReference type="VEuPathDB" id="TrichDB:TVAG_398420"/>
<evidence type="ECO:0000313" key="2">
    <source>
        <dbReference type="EMBL" id="EAX92001.1"/>
    </source>
</evidence>
<protein>
    <submittedName>
        <fullName evidence="2">Uncharacterized protein</fullName>
    </submittedName>
</protein>
<evidence type="ECO:0000313" key="3">
    <source>
        <dbReference type="Proteomes" id="UP000001542"/>
    </source>
</evidence>
<dbReference type="EMBL" id="DS113996">
    <property type="protein sequence ID" value="EAX92001.1"/>
    <property type="molecule type" value="Genomic_DNA"/>
</dbReference>
<reference evidence="2" key="2">
    <citation type="journal article" date="2007" name="Science">
        <title>Draft genome sequence of the sexually transmitted pathogen Trichomonas vaginalis.</title>
        <authorList>
            <person name="Carlton J.M."/>
            <person name="Hirt R.P."/>
            <person name="Silva J.C."/>
            <person name="Delcher A.L."/>
            <person name="Schatz M."/>
            <person name="Zhao Q."/>
            <person name="Wortman J.R."/>
            <person name="Bidwell S.L."/>
            <person name="Alsmark U.C.M."/>
            <person name="Besteiro S."/>
            <person name="Sicheritz-Ponten T."/>
            <person name="Noel C.J."/>
            <person name="Dacks J.B."/>
            <person name="Foster P.G."/>
            <person name="Simillion C."/>
            <person name="Van de Peer Y."/>
            <person name="Miranda-Saavedra D."/>
            <person name="Barton G.J."/>
            <person name="Westrop G.D."/>
            <person name="Mueller S."/>
            <person name="Dessi D."/>
            <person name="Fiori P.L."/>
            <person name="Ren Q."/>
            <person name="Paulsen I."/>
            <person name="Zhang H."/>
            <person name="Bastida-Corcuera F.D."/>
            <person name="Simoes-Barbosa A."/>
            <person name="Brown M.T."/>
            <person name="Hayes R.D."/>
            <person name="Mukherjee M."/>
            <person name="Okumura C.Y."/>
            <person name="Schneider R."/>
            <person name="Smith A.J."/>
            <person name="Vanacova S."/>
            <person name="Villalvazo M."/>
            <person name="Haas B.J."/>
            <person name="Pertea M."/>
            <person name="Feldblyum T.V."/>
            <person name="Utterback T.R."/>
            <person name="Shu C.L."/>
            <person name="Osoegawa K."/>
            <person name="de Jong P.J."/>
            <person name="Hrdy I."/>
            <person name="Horvathova L."/>
            <person name="Zubacova Z."/>
            <person name="Dolezal P."/>
            <person name="Malik S.B."/>
            <person name="Logsdon J.M. Jr."/>
            <person name="Henze K."/>
            <person name="Gupta A."/>
            <person name="Wang C.C."/>
            <person name="Dunne R.L."/>
            <person name="Upcroft J.A."/>
            <person name="Upcroft P."/>
            <person name="White O."/>
            <person name="Salzberg S.L."/>
            <person name="Tang P."/>
            <person name="Chiu C.-H."/>
            <person name="Lee Y.-S."/>
            <person name="Embley T.M."/>
            <person name="Coombs G.H."/>
            <person name="Mottram J.C."/>
            <person name="Tachezy J."/>
            <person name="Fraser-Liggett C.M."/>
            <person name="Johnson P.J."/>
        </authorList>
    </citation>
    <scope>NUCLEOTIDE SEQUENCE [LARGE SCALE GENOMIC DNA]</scope>
    <source>
        <strain evidence="2">G3</strain>
    </source>
</reference>
<dbReference type="Proteomes" id="UP000001542">
    <property type="component" value="Unassembled WGS sequence"/>
</dbReference>
<evidence type="ECO:0000256" key="1">
    <source>
        <dbReference type="SAM" id="Phobius"/>
    </source>
</evidence>
<keyword evidence="1" id="KW-0472">Membrane</keyword>
<accession>A2FSV0</accession>
<keyword evidence="1" id="KW-1133">Transmembrane helix</keyword>
<reference evidence="2" key="1">
    <citation type="submission" date="2006-10" db="EMBL/GenBank/DDBJ databases">
        <authorList>
            <person name="Amadeo P."/>
            <person name="Zhao Q."/>
            <person name="Wortman J."/>
            <person name="Fraser-Liggett C."/>
            <person name="Carlton J."/>
        </authorList>
    </citation>
    <scope>NUCLEOTIDE SEQUENCE</scope>
    <source>
        <strain evidence="2">G3</strain>
    </source>
</reference>
<name>A2FSV0_TRIV3</name>